<dbReference type="EMBL" id="HACG01007220">
    <property type="protein sequence ID" value="CEK54085.1"/>
    <property type="molecule type" value="Transcribed_RNA"/>
</dbReference>
<reference evidence="1" key="1">
    <citation type="submission" date="2014-12" db="EMBL/GenBank/DDBJ databases">
        <title>Insight into the proteome of Arion vulgaris.</title>
        <authorList>
            <person name="Aradska J."/>
            <person name="Bulat T."/>
            <person name="Smidak R."/>
            <person name="Sarate P."/>
            <person name="Gangsoo J."/>
            <person name="Sialana F."/>
            <person name="Bilban M."/>
            <person name="Lubec G."/>
        </authorList>
    </citation>
    <scope>NUCLEOTIDE SEQUENCE</scope>
    <source>
        <tissue evidence="1">Skin</tissue>
    </source>
</reference>
<proteinExistence type="predicted"/>
<organism evidence="1">
    <name type="scientific">Arion vulgaris</name>
    <dbReference type="NCBI Taxonomy" id="1028688"/>
    <lineage>
        <taxon>Eukaryota</taxon>
        <taxon>Metazoa</taxon>
        <taxon>Spiralia</taxon>
        <taxon>Lophotrochozoa</taxon>
        <taxon>Mollusca</taxon>
        <taxon>Gastropoda</taxon>
        <taxon>Heterobranchia</taxon>
        <taxon>Euthyneura</taxon>
        <taxon>Panpulmonata</taxon>
        <taxon>Eupulmonata</taxon>
        <taxon>Stylommatophora</taxon>
        <taxon>Helicina</taxon>
        <taxon>Arionoidea</taxon>
        <taxon>Arionidae</taxon>
        <taxon>Arion</taxon>
    </lineage>
</organism>
<sequence>MNVQSPLSDTVSKVSGSYSLIQITQQRFEHYYRLQSRSFCKPFIPEKKAQQDVCQQER</sequence>
<evidence type="ECO:0000313" key="1">
    <source>
        <dbReference type="EMBL" id="CEK54085.1"/>
    </source>
</evidence>
<name>A0A0B6YF10_9EUPU</name>
<gene>
    <name evidence="1" type="primary">ORF21924</name>
</gene>
<protein>
    <submittedName>
        <fullName evidence="1">Uncharacterized protein</fullName>
    </submittedName>
</protein>
<dbReference type="AlphaFoldDB" id="A0A0B6YF10"/>
<accession>A0A0B6YF10</accession>